<reference evidence="2" key="1">
    <citation type="submission" date="2016-11" db="UniProtKB">
        <authorList>
            <consortium name="WormBaseParasite"/>
        </authorList>
    </citation>
    <scope>IDENTIFICATION</scope>
</reference>
<evidence type="ECO:0000313" key="1">
    <source>
        <dbReference type="Proteomes" id="UP000095283"/>
    </source>
</evidence>
<evidence type="ECO:0000313" key="2">
    <source>
        <dbReference type="WBParaSite" id="Hba_12936"/>
    </source>
</evidence>
<organism evidence="1 2">
    <name type="scientific">Heterorhabditis bacteriophora</name>
    <name type="common">Entomopathogenic nematode worm</name>
    <dbReference type="NCBI Taxonomy" id="37862"/>
    <lineage>
        <taxon>Eukaryota</taxon>
        <taxon>Metazoa</taxon>
        <taxon>Ecdysozoa</taxon>
        <taxon>Nematoda</taxon>
        <taxon>Chromadorea</taxon>
        <taxon>Rhabditida</taxon>
        <taxon>Rhabditina</taxon>
        <taxon>Rhabditomorpha</taxon>
        <taxon>Strongyloidea</taxon>
        <taxon>Heterorhabditidae</taxon>
        <taxon>Heterorhabditis</taxon>
    </lineage>
</organism>
<dbReference type="WBParaSite" id="Hba_12936">
    <property type="protein sequence ID" value="Hba_12936"/>
    <property type="gene ID" value="Hba_12936"/>
</dbReference>
<accession>A0A1I7X6B1</accession>
<dbReference type="AlphaFoldDB" id="A0A1I7X6B1"/>
<dbReference type="Proteomes" id="UP000095283">
    <property type="component" value="Unplaced"/>
</dbReference>
<sequence>MDLLRPTKRRFHSCFATSAPAASASTLVVHFLLRLSEPGHSHERIYSS</sequence>
<proteinExistence type="predicted"/>
<keyword evidence="1" id="KW-1185">Reference proteome</keyword>
<protein>
    <submittedName>
        <fullName evidence="2">Uncharacterized protein</fullName>
    </submittedName>
</protein>
<name>A0A1I7X6B1_HETBA</name>